<reference evidence="9" key="1">
    <citation type="submission" date="2021-01" db="UniProtKB">
        <authorList>
            <consortium name="EnsemblPlants"/>
        </authorList>
    </citation>
    <scope>IDENTIFICATION</scope>
</reference>
<dbReference type="InterPro" id="IPR016166">
    <property type="entry name" value="FAD-bd_PCMH"/>
</dbReference>
<evidence type="ECO:0000256" key="4">
    <source>
        <dbReference type="ARBA" id="ARBA00022630"/>
    </source>
</evidence>
<comment type="catalytic activity">
    <reaction evidence="7">
        <text>N(6)-dimethylallyladenine + A + H2O = 3-methyl-2-butenal + adenine + AH2</text>
        <dbReference type="Rhea" id="RHEA:13625"/>
        <dbReference type="ChEBI" id="CHEBI:13193"/>
        <dbReference type="ChEBI" id="CHEBI:15377"/>
        <dbReference type="ChEBI" id="CHEBI:15825"/>
        <dbReference type="ChEBI" id="CHEBI:16708"/>
        <dbReference type="ChEBI" id="CHEBI:17499"/>
        <dbReference type="ChEBI" id="CHEBI:17660"/>
        <dbReference type="EC" id="1.5.99.12"/>
    </reaction>
</comment>
<proteinExistence type="inferred from homology"/>
<sequence length="579" mass="64965">MSAITRSLPSTYSFKPNHIVPLWFYLMLHLSYIPYEAEECSNHHDVSSSLIPSHLDSVSSLKTLSLDGYLIFDDTHYASKDFGNTVNLLPLAVLHPKSVRDIATMINHIYRLGATSDLTVAARGHGHSLRGQALAYQGIVVFMESLTTPKMQIQPGEDPYVDVSGGELWINILHETLKHGLAPKSWTDYLYLTVGGTLSNAGISGQAFRHGPQIHNVYRLEVVTGKGEIVICTKKQNANLFYAVLGGLGQFGIITRARISLETAPSMVRWIRVLYTNFSLFTKDQESLISSHKSFDYIEGFVIINRAGLLNGWRASFNAKDPVQASKFRSEGKTLFCLEMAKYYHPTETEIINQVALLLNPKLSIIIPEYQLTSEILTPVKLVLQETEAQLAGMNYIPSTVFTSDVPYLEFLNRVHNSEVQLQEKGLWNVPHPWLNLLVPKSRIDDFAKEVFGGILTTSVNGPILIYPVNQSKWDNKTSLVTPDEDVFYLIGILSSVTGSGDLEKLVKLNSKVVELCEAKAIAMKQYLPHYSTTDKWRAHFGSKWERFVENKLLYDPLSILAPGQKIFQKPRTSKGCRK</sequence>
<comment type="cofactor">
    <cofactor evidence="1">
        <name>FAD</name>
        <dbReference type="ChEBI" id="CHEBI:57692"/>
    </cofactor>
</comment>
<dbReference type="Proteomes" id="UP000594263">
    <property type="component" value="Unplaced"/>
</dbReference>
<evidence type="ECO:0000259" key="8">
    <source>
        <dbReference type="PROSITE" id="PS51387"/>
    </source>
</evidence>
<dbReference type="EC" id="1.5.99.12" evidence="3"/>
<dbReference type="Gene3D" id="3.30.465.10">
    <property type="match status" value="1"/>
</dbReference>
<keyword evidence="5" id="KW-0274">FAD</keyword>
<dbReference type="InterPro" id="IPR006094">
    <property type="entry name" value="Oxid_FAD_bind_N"/>
</dbReference>
<keyword evidence="10" id="KW-1185">Reference proteome</keyword>
<evidence type="ECO:0000256" key="3">
    <source>
        <dbReference type="ARBA" id="ARBA00011928"/>
    </source>
</evidence>
<dbReference type="EnsemblPlants" id="Kaladp0515s0089.1.v1.1">
    <property type="protein sequence ID" value="Kaladp0515s0089.1.v1.1"/>
    <property type="gene ID" value="Kaladp0515s0089.v1.1"/>
</dbReference>
<dbReference type="InterPro" id="IPR006093">
    <property type="entry name" value="Oxy_OxRdtase_FAD_BS"/>
</dbReference>
<dbReference type="InterPro" id="IPR016169">
    <property type="entry name" value="FAD-bd_PCMH_sub2"/>
</dbReference>
<evidence type="ECO:0000313" key="9">
    <source>
        <dbReference type="EnsemblPlants" id="Kaladp0515s0089.1.v1.1"/>
    </source>
</evidence>
<dbReference type="SUPFAM" id="SSF55103">
    <property type="entry name" value="FAD-linked oxidases, C-terminal domain"/>
    <property type="match status" value="1"/>
</dbReference>
<evidence type="ECO:0000256" key="7">
    <source>
        <dbReference type="ARBA" id="ARBA00048224"/>
    </source>
</evidence>
<feature type="domain" description="FAD-binding PCMH-type" evidence="8">
    <location>
        <begin position="86"/>
        <end position="264"/>
    </location>
</feature>
<evidence type="ECO:0000256" key="6">
    <source>
        <dbReference type="ARBA" id="ARBA00023002"/>
    </source>
</evidence>
<dbReference type="GO" id="GO:0009690">
    <property type="term" value="P:cytokinin metabolic process"/>
    <property type="evidence" value="ECO:0007669"/>
    <property type="project" value="InterPro"/>
</dbReference>
<dbReference type="InterPro" id="IPR016167">
    <property type="entry name" value="FAD-bd_PCMH_sub1"/>
</dbReference>
<dbReference type="Gramene" id="Kaladp0515s0089.1.v1.1">
    <property type="protein sequence ID" value="Kaladp0515s0089.1.v1.1"/>
    <property type="gene ID" value="Kaladp0515s0089.v1.1"/>
</dbReference>
<dbReference type="AlphaFoldDB" id="A0A7N1A6B4"/>
<name>A0A7N1A6B4_KALFE</name>
<dbReference type="InterPro" id="IPR015345">
    <property type="entry name" value="Cytokinin_DH_FAD/cytokin-bd"/>
</dbReference>
<organism evidence="9 10">
    <name type="scientific">Kalanchoe fedtschenkoi</name>
    <name type="common">Lavender scallops</name>
    <name type="synonym">South American air plant</name>
    <dbReference type="NCBI Taxonomy" id="63787"/>
    <lineage>
        <taxon>Eukaryota</taxon>
        <taxon>Viridiplantae</taxon>
        <taxon>Streptophyta</taxon>
        <taxon>Embryophyta</taxon>
        <taxon>Tracheophyta</taxon>
        <taxon>Spermatophyta</taxon>
        <taxon>Magnoliopsida</taxon>
        <taxon>eudicotyledons</taxon>
        <taxon>Gunneridae</taxon>
        <taxon>Pentapetalae</taxon>
        <taxon>Saxifragales</taxon>
        <taxon>Crassulaceae</taxon>
        <taxon>Kalanchoe</taxon>
    </lineage>
</organism>
<dbReference type="Gene3D" id="3.40.462.10">
    <property type="entry name" value="FAD-linked oxidases, C-terminal domain"/>
    <property type="match status" value="1"/>
</dbReference>
<dbReference type="GO" id="GO:0071949">
    <property type="term" value="F:FAD binding"/>
    <property type="evidence" value="ECO:0007669"/>
    <property type="project" value="InterPro"/>
</dbReference>
<evidence type="ECO:0000256" key="2">
    <source>
        <dbReference type="ARBA" id="ARBA00005466"/>
    </source>
</evidence>
<accession>A0A7N1A6B4</accession>
<dbReference type="InterPro" id="IPR036318">
    <property type="entry name" value="FAD-bd_PCMH-like_sf"/>
</dbReference>
<dbReference type="PANTHER" id="PTHR13878">
    <property type="entry name" value="GULONOLACTONE OXIDASE"/>
    <property type="match status" value="1"/>
</dbReference>
<keyword evidence="6" id="KW-0560">Oxidoreductase</keyword>
<dbReference type="PROSITE" id="PS51387">
    <property type="entry name" value="FAD_PCMH"/>
    <property type="match status" value="1"/>
</dbReference>
<protein>
    <recommendedName>
        <fullName evidence="3">cytokinin dehydrogenase</fullName>
        <ecNumber evidence="3">1.5.99.12</ecNumber>
    </recommendedName>
</protein>
<dbReference type="InterPro" id="IPR016164">
    <property type="entry name" value="FAD-linked_Oxase-like_C"/>
</dbReference>
<dbReference type="PROSITE" id="PS00862">
    <property type="entry name" value="OX2_COVAL_FAD"/>
    <property type="match status" value="1"/>
</dbReference>
<dbReference type="Pfam" id="PF09265">
    <property type="entry name" value="Cytokin-bind"/>
    <property type="match status" value="2"/>
</dbReference>
<comment type="similarity">
    <text evidence="2">Belongs to the oxygen-dependent FAD-linked oxidoreductase family.</text>
</comment>
<dbReference type="PANTHER" id="PTHR13878:SF53">
    <property type="entry name" value="CYTOKININ DEHYDROGENASE 6"/>
    <property type="match status" value="1"/>
</dbReference>
<evidence type="ECO:0000256" key="5">
    <source>
        <dbReference type="ARBA" id="ARBA00022827"/>
    </source>
</evidence>
<dbReference type="InterPro" id="IPR016170">
    <property type="entry name" value="Cytok_DH_C_sf"/>
</dbReference>
<evidence type="ECO:0000313" key="10">
    <source>
        <dbReference type="Proteomes" id="UP000594263"/>
    </source>
</evidence>
<evidence type="ECO:0000256" key="1">
    <source>
        <dbReference type="ARBA" id="ARBA00001974"/>
    </source>
</evidence>
<dbReference type="GO" id="GO:0019139">
    <property type="term" value="F:cytokinin dehydrogenase activity"/>
    <property type="evidence" value="ECO:0007669"/>
    <property type="project" value="UniProtKB-EC"/>
</dbReference>
<dbReference type="Pfam" id="PF01565">
    <property type="entry name" value="FAD_binding_4"/>
    <property type="match status" value="1"/>
</dbReference>
<dbReference type="Gene3D" id="3.30.43.10">
    <property type="entry name" value="Uridine Diphospho-n-acetylenolpyruvylglucosamine Reductase, domain 2"/>
    <property type="match status" value="1"/>
</dbReference>
<dbReference type="SUPFAM" id="SSF56176">
    <property type="entry name" value="FAD-binding/transporter-associated domain-like"/>
    <property type="match status" value="1"/>
</dbReference>
<dbReference type="OMA" id="TIKHIWN"/>
<dbReference type="InterPro" id="IPR050432">
    <property type="entry name" value="FAD-linked_Oxidoreductases_BP"/>
</dbReference>
<keyword evidence="4" id="KW-0285">Flavoprotein</keyword>